<dbReference type="Gene3D" id="3.80.10.10">
    <property type="entry name" value="Ribonuclease Inhibitor"/>
    <property type="match status" value="2"/>
</dbReference>
<accession>A0A0S4IV27</accession>
<reference evidence="14" key="1">
    <citation type="submission" date="2015-09" db="EMBL/GenBank/DDBJ databases">
        <authorList>
            <consortium name="Pathogen Informatics"/>
        </authorList>
    </citation>
    <scope>NUCLEOTIDE SEQUENCE [LARGE SCALE GENOMIC DNA]</scope>
    <source>
        <strain evidence="14">Lake Konstanz</strain>
    </source>
</reference>
<keyword evidence="3 10" id="KW-0812">Transmembrane</keyword>
<dbReference type="EMBL" id="CYKH01000467">
    <property type="protein sequence ID" value="CUF97400.1"/>
    <property type="molecule type" value="Genomic_DNA"/>
</dbReference>
<name>A0A0S4IV27_BODSA</name>
<dbReference type="PROSITE" id="PS01248">
    <property type="entry name" value="EGF_LAM_1"/>
    <property type="match status" value="1"/>
</dbReference>
<evidence type="ECO:0000256" key="6">
    <source>
        <dbReference type="ARBA" id="ARBA00022989"/>
    </source>
</evidence>
<dbReference type="SUPFAM" id="SSF52058">
    <property type="entry name" value="L domain-like"/>
    <property type="match status" value="1"/>
</dbReference>
<dbReference type="PANTHER" id="PTHR27000">
    <property type="entry name" value="LEUCINE-RICH REPEAT RECEPTOR-LIKE PROTEIN KINASE FAMILY PROTEIN-RELATED"/>
    <property type="match status" value="1"/>
</dbReference>
<dbReference type="VEuPathDB" id="TriTrypDB:BSAL_68305"/>
<keyword evidence="6 10" id="KW-1133">Transmembrane helix</keyword>
<comment type="subcellular location">
    <subcellularLocation>
        <location evidence="1">Membrane</location>
        <topology evidence="1">Single-pass membrane protein</topology>
    </subcellularLocation>
</comment>
<evidence type="ECO:0000313" key="13">
    <source>
        <dbReference type="EMBL" id="CUF97400.1"/>
    </source>
</evidence>
<sequence length="893" mass="95352">MGTQFWLLLIVATLVASVANALDISQVESLQQFYTATGGASWLRNDGWTTPFALWKNPCNATVPTPRLYGVTCGAGEVQVLILSTNNLVGTIPATFFLNFPTLSTVQLQSNPLLTGAIPDFPQGSTLSNLLLQQCSFSGTIPSSVFTPTLIQLQVEINQLTGGVPSNVGTSTQLSILEIGQNKLNIGAFPASLVNCTALTLLSVMNSGVTQLPADLDRLQVLSTLNLQGNDLTGSIPEAWCNIRSLTSLFLQDNNGLSGSLPDCIGNWTQLIHLVIENTRMTGSIPTVVFTAFPELQQLALSGSMFSGTIPDLFANIPKLQHAEFNGNNQNWNQVYSGAFPESLLELENLQTLSIQYTNLLGPTKAYPFSRLTQIQSLTLATNPKMVMVFPTEILTDLWSTPSYVEGTQRALLISNLPLTGTLPNIPEQIANMSTVGGLSFAQTDITGYIPNSTFLWVPEDSRKGLLAHCTKLLAPIAPWMLPLTNNFQGMQFSLSGAYNGVSTFSMTGGDELGIVGQNFVNIPNRLFCGFCVSGNTDLCTGDIQSLPPQQLNTNLVFTSANQSLPGVMFCQTPAVPYNYSIQVYLFYVGPAYGDDTEHYRVSSGGVTIQYYNPTPLLYDIVPNHGRIEGCSTIYAVGSGFLNAPNMTLRIAGSIWAAHGVVMNDSFVQFVIPSANASSINTQYPFPINTSLEVDLFPAGGNTPGQIANSNATYAFEVTCNTPLVLCAHGFQDPELCPVAPLCRCFSEGTCAWGNTSWFTSSSSFGSPEASNFAFQCQCVGGFTGAACEQCKPGYYGPSCSKCTCVHGACLDGMSRDGSCDCDSAYLGGTCTISKLGLGVGIPAGLVVAGLVAFCIKRRFRRHGDEYGAVGMNTEIREKSTGGYGGAGGKLLP</sequence>
<evidence type="ECO:0000256" key="10">
    <source>
        <dbReference type="SAM" id="Phobius"/>
    </source>
</evidence>
<proteinExistence type="predicted"/>
<organism evidence="13 14">
    <name type="scientific">Bodo saltans</name>
    <name type="common">Flagellated protozoan</name>
    <dbReference type="NCBI Taxonomy" id="75058"/>
    <lineage>
        <taxon>Eukaryota</taxon>
        <taxon>Discoba</taxon>
        <taxon>Euglenozoa</taxon>
        <taxon>Kinetoplastea</taxon>
        <taxon>Metakinetoplastina</taxon>
        <taxon>Eubodonida</taxon>
        <taxon>Bodonidae</taxon>
        <taxon>Bodo</taxon>
    </lineage>
</organism>
<dbReference type="Pfam" id="PF23598">
    <property type="entry name" value="LRR_14"/>
    <property type="match status" value="1"/>
</dbReference>
<dbReference type="CDD" id="cd00055">
    <property type="entry name" value="EGF_Lam"/>
    <property type="match status" value="1"/>
</dbReference>
<evidence type="ECO:0000259" key="12">
    <source>
        <dbReference type="PROSITE" id="PS01248"/>
    </source>
</evidence>
<feature type="chain" id="PRO_5006621663" evidence="11">
    <location>
        <begin position="22"/>
        <end position="893"/>
    </location>
</feature>
<evidence type="ECO:0000256" key="8">
    <source>
        <dbReference type="ARBA" id="ARBA00023170"/>
    </source>
</evidence>
<keyword evidence="7 10" id="KW-0472">Membrane</keyword>
<gene>
    <name evidence="13" type="ORF">BSAL_68305</name>
</gene>
<dbReference type="Proteomes" id="UP000051952">
    <property type="component" value="Unassembled WGS sequence"/>
</dbReference>
<keyword evidence="9" id="KW-0325">Glycoprotein</keyword>
<keyword evidence="14" id="KW-1185">Reference proteome</keyword>
<keyword evidence="4 11" id="KW-0732">Signal</keyword>
<dbReference type="GO" id="GO:0016020">
    <property type="term" value="C:membrane"/>
    <property type="evidence" value="ECO:0007669"/>
    <property type="project" value="UniProtKB-SubCell"/>
</dbReference>
<evidence type="ECO:0000256" key="1">
    <source>
        <dbReference type="ARBA" id="ARBA00004167"/>
    </source>
</evidence>
<evidence type="ECO:0000313" key="14">
    <source>
        <dbReference type="Proteomes" id="UP000051952"/>
    </source>
</evidence>
<feature type="signal peptide" evidence="11">
    <location>
        <begin position="1"/>
        <end position="21"/>
    </location>
</feature>
<keyword evidence="2" id="KW-0433">Leucine-rich repeat</keyword>
<keyword evidence="5" id="KW-0677">Repeat</keyword>
<dbReference type="OrthoDB" id="676979at2759"/>
<protein>
    <submittedName>
        <fullName evidence="13">GP46-like surface antigen, putative</fullName>
    </submittedName>
</protein>
<keyword evidence="8" id="KW-0675">Receptor</keyword>
<dbReference type="SMART" id="SM00180">
    <property type="entry name" value="EGF_Lam"/>
    <property type="match status" value="1"/>
</dbReference>
<evidence type="ECO:0000256" key="3">
    <source>
        <dbReference type="ARBA" id="ARBA00022692"/>
    </source>
</evidence>
<dbReference type="AlphaFoldDB" id="A0A0S4IV27"/>
<evidence type="ECO:0000256" key="4">
    <source>
        <dbReference type="ARBA" id="ARBA00022729"/>
    </source>
</evidence>
<dbReference type="InterPro" id="IPR055414">
    <property type="entry name" value="LRR_R13L4/SHOC2-like"/>
</dbReference>
<evidence type="ECO:0000256" key="11">
    <source>
        <dbReference type="SAM" id="SignalP"/>
    </source>
</evidence>
<evidence type="ECO:0000256" key="2">
    <source>
        <dbReference type="ARBA" id="ARBA00022614"/>
    </source>
</evidence>
<feature type="transmembrane region" description="Helical" evidence="10">
    <location>
        <begin position="836"/>
        <end position="856"/>
    </location>
</feature>
<evidence type="ECO:0000256" key="7">
    <source>
        <dbReference type="ARBA" id="ARBA00023136"/>
    </source>
</evidence>
<feature type="domain" description="Laminin EGF-like" evidence="12">
    <location>
        <begin position="777"/>
        <end position="810"/>
    </location>
</feature>
<dbReference type="InterPro" id="IPR002049">
    <property type="entry name" value="LE_dom"/>
</dbReference>
<dbReference type="InterPro" id="IPR032675">
    <property type="entry name" value="LRR_dom_sf"/>
</dbReference>
<dbReference type="PANTHER" id="PTHR27000:SF642">
    <property type="entry name" value="INACTIVE LEUCINE-RICH REPEAT RECEPTOR KINASE XIAO-RELATED"/>
    <property type="match status" value="1"/>
</dbReference>
<evidence type="ECO:0000256" key="9">
    <source>
        <dbReference type="ARBA" id="ARBA00023180"/>
    </source>
</evidence>
<evidence type="ECO:0000256" key="5">
    <source>
        <dbReference type="ARBA" id="ARBA00022737"/>
    </source>
</evidence>